<evidence type="ECO:0000259" key="1">
    <source>
        <dbReference type="Pfam" id="PF01208"/>
    </source>
</evidence>
<dbReference type="PANTHER" id="PTHR47099">
    <property type="entry name" value="METHYLCOBAMIDE:COM METHYLTRANSFERASE MTBA"/>
    <property type="match status" value="1"/>
</dbReference>
<feature type="domain" description="Uroporphyrinogen decarboxylase (URO-D)" evidence="1">
    <location>
        <begin position="5"/>
        <end position="336"/>
    </location>
</feature>
<dbReference type="Gene3D" id="3.20.20.210">
    <property type="match status" value="1"/>
</dbReference>
<sequence>MNGYERMLATLAGERVDYTPSMEIMIDESVVRAVTGKDDYMALCDTLELDAVITTTPSKLYRSEILDAEKGIFRNEWGTVRRQGREVVSAIVDTPLKTAEDIERYTAPDPLDDYRFAFLRELLAQYKGRKLVGMHIHDCFNYPYYLMGMENLFIMMFEEPDAVRQLVDISVEHNIALARRAISLGADYILLGDDYGGGNQLLISPEQFREFFLPGLRRVVEAVKGAGAFCFKHCCGNINEILDDIVGTGIDVLHPLDPSAGMDIVAVKEAYPRLTVMGGINCYEPLCQYDTAKLEKETRRVLDTVGRDGRFILASSNSVHSDVKPENFVKMHEVRRSTPVLYENQKGGAV</sequence>
<gene>
    <name evidence="2" type="ORF">PUP29_06740</name>
</gene>
<accession>A0AAU8A5W4</accession>
<dbReference type="SUPFAM" id="SSF51726">
    <property type="entry name" value="UROD/MetE-like"/>
    <property type="match status" value="1"/>
</dbReference>
<dbReference type="Pfam" id="PF01208">
    <property type="entry name" value="URO-D"/>
    <property type="match status" value="1"/>
</dbReference>
<dbReference type="PANTHER" id="PTHR47099:SF1">
    <property type="entry name" value="METHYLCOBAMIDE:COM METHYLTRANSFERASE MTBA"/>
    <property type="match status" value="1"/>
</dbReference>
<dbReference type="GO" id="GO:0006779">
    <property type="term" value="P:porphyrin-containing compound biosynthetic process"/>
    <property type="evidence" value="ECO:0007669"/>
    <property type="project" value="InterPro"/>
</dbReference>
<reference evidence="2" key="1">
    <citation type="submission" date="2023-02" db="EMBL/GenBank/DDBJ databases">
        <title>Gut commensal Christensenella minuta modulates host metabolism via a new class of secondary bile acids.</title>
        <authorList>
            <person name="Liu C."/>
        </authorList>
    </citation>
    <scope>NUCLEOTIDE SEQUENCE</scope>
    <source>
        <strain evidence="2">CA70</strain>
    </source>
</reference>
<dbReference type="AlphaFoldDB" id="A0AAU8A5W4"/>
<dbReference type="InterPro" id="IPR038071">
    <property type="entry name" value="UROD/MetE-like_sf"/>
</dbReference>
<dbReference type="GO" id="GO:0004853">
    <property type="term" value="F:uroporphyrinogen decarboxylase activity"/>
    <property type="evidence" value="ECO:0007669"/>
    <property type="project" value="InterPro"/>
</dbReference>
<name>A0AAU8A5W4_9FIRM</name>
<dbReference type="InterPro" id="IPR000257">
    <property type="entry name" value="Uroporphyrinogen_deCOase"/>
</dbReference>
<protein>
    <submittedName>
        <fullName evidence="2">Uroporphyrinogen decarboxylase family protein</fullName>
    </submittedName>
</protein>
<evidence type="ECO:0000313" key="2">
    <source>
        <dbReference type="EMBL" id="XCC61234.1"/>
    </source>
</evidence>
<proteinExistence type="predicted"/>
<organism evidence="2">
    <name type="scientific">Christensenella massiliensis</name>
    <dbReference type="NCBI Taxonomy" id="1805714"/>
    <lineage>
        <taxon>Bacteria</taxon>
        <taxon>Bacillati</taxon>
        <taxon>Bacillota</taxon>
        <taxon>Clostridia</taxon>
        <taxon>Christensenellales</taxon>
        <taxon>Christensenellaceae</taxon>
        <taxon>Christensenella</taxon>
    </lineage>
</organism>
<dbReference type="RefSeq" id="WP_353422786.1">
    <property type="nucleotide sequence ID" value="NZ_CP117826.1"/>
</dbReference>
<dbReference type="EMBL" id="CP117826">
    <property type="protein sequence ID" value="XCC61234.1"/>
    <property type="molecule type" value="Genomic_DNA"/>
</dbReference>
<dbReference type="InterPro" id="IPR052024">
    <property type="entry name" value="Methanogen_methyltrans"/>
</dbReference>